<sequence length="64" mass="7450">MYPEAMLLINNDQGKMVKRHLLLKQSMGANHHFHFATGDACQLRFPRFAFELTREPADLNAHRL</sequence>
<accession>A0A655XAR6</accession>
<evidence type="ECO:0000313" key="2">
    <source>
        <dbReference type="EMBL" id="CSB95031.1"/>
    </source>
</evidence>
<organism evidence="2 3">
    <name type="scientific">Vibrio cholerae</name>
    <dbReference type="NCBI Taxonomy" id="666"/>
    <lineage>
        <taxon>Bacteria</taxon>
        <taxon>Pseudomonadati</taxon>
        <taxon>Pseudomonadota</taxon>
        <taxon>Gammaproteobacteria</taxon>
        <taxon>Vibrionales</taxon>
        <taxon>Vibrionaceae</taxon>
        <taxon>Vibrio</taxon>
    </lineage>
</organism>
<evidence type="ECO:0000313" key="1">
    <source>
        <dbReference type="EMBL" id="CSA45273.1"/>
    </source>
</evidence>
<dbReference type="EMBL" id="CWQY01000001">
    <property type="protein sequence ID" value="CSB95031.1"/>
    <property type="molecule type" value="Genomic_DNA"/>
</dbReference>
<dbReference type="EMBL" id="CWOW01000007">
    <property type="protein sequence ID" value="CSA45273.1"/>
    <property type="molecule type" value="Genomic_DNA"/>
</dbReference>
<evidence type="ECO:0000313" key="4">
    <source>
        <dbReference type="Proteomes" id="UP000044806"/>
    </source>
</evidence>
<gene>
    <name evidence="1" type="ORF">ERS013165_01606</name>
    <name evidence="2" type="ORF">ERS013200_00132</name>
</gene>
<reference evidence="3 4" key="1">
    <citation type="submission" date="2015-07" db="EMBL/GenBank/DDBJ databases">
        <authorList>
            <consortium name="Pathogen Informatics"/>
        </authorList>
    </citation>
    <scope>NUCLEOTIDE SEQUENCE [LARGE SCALE GENOMIC DNA]</scope>
    <source>
        <strain evidence="2 3">A316</strain>
        <strain evidence="1 4">A51</strain>
    </source>
</reference>
<dbReference type="Proteomes" id="UP000044806">
    <property type="component" value="Unassembled WGS sequence"/>
</dbReference>
<protein>
    <submittedName>
        <fullName evidence="2">Uncharacterized protein</fullName>
    </submittedName>
</protein>
<dbReference type="Proteomes" id="UP000041770">
    <property type="component" value="Unassembled WGS sequence"/>
</dbReference>
<dbReference type="AlphaFoldDB" id="A0A655XAR6"/>
<evidence type="ECO:0000313" key="3">
    <source>
        <dbReference type="Proteomes" id="UP000041770"/>
    </source>
</evidence>
<proteinExistence type="predicted"/>
<name>A0A655XAR6_VIBCL</name>